<evidence type="ECO:0000256" key="5">
    <source>
        <dbReference type="SAM" id="MobiDB-lite"/>
    </source>
</evidence>
<proteinExistence type="predicted"/>
<dbReference type="GO" id="GO:0008270">
    <property type="term" value="F:zinc ion binding"/>
    <property type="evidence" value="ECO:0007669"/>
    <property type="project" value="UniProtKB-KW"/>
</dbReference>
<dbReference type="PROSITE" id="PS50865">
    <property type="entry name" value="ZF_MYND_2"/>
    <property type="match status" value="1"/>
</dbReference>
<keyword evidence="1" id="KW-0479">Metal-binding</keyword>
<dbReference type="Proteomes" id="UP000184267">
    <property type="component" value="Unassembled WGS sequence"/>
</dbReference>
<organism evidence="7 8">
    <name type="scientific">Trametes pubescens</name>
    <name type="common">White-rot fungus</name>
    <dbReference type="NCBI Taxonomy" id="154538"/>
    <lineage>
        <taxon>Eukaryota</taxon>
        <taxon>Fungi</taxon>
        <taxon>Dikarya</taxon>
        <taxon>Basidiomycota</taxon>
        <taxon>Agaricomycotina</taxon>
        <taxon>Agaricomycetes</taxon>
        <taxon>Polyporales</taxon>
        <taxon>Polyporaceae</taxon>
        <taxon>Trametes</taxon>
    </lineage>
</organism>
<dbReference type="OrthoDB" id="432970at2759"/>
<evidence type="ECO:0000256" key="3">
    <source>
        <dbReference type="ARBA" id="ARBA00022833"/>
    </source>
</evidence>
<keyword evidence="3" id="KW-0862">Zinc</keyword>
<dbReference type="SUPFAM" id="SSF144232">
    <property type="entry name" value="HIT/MYND zinc finger-like"/>
    <property type="match status" value="1"/>
</dbReference>
<dbReference type="EMBL" id="MNAD01000403">
    <property type="protein sequence ID" value="OJT13481.1"/>
    <property type="molecule type" value="Genomic_DNA"/>
</dbReference>
<comment type="caution">
    <text evidence="7">The sequence shown here is derived from an EMBL/GenBank/DDBJ whole genome shotgun (WGS) entry which is preliminary data.</text>
</comment>
<evidence type="ECO:0000256" key="2">
    <source>
        <dbReference type="ARBA" id="ARBA00022771"/>
    </source>
</evidence>
<evidence type="ECO:0000259" key="6">
    <source>
        <dbReference type="PROSITE" id="PS50865"/>
    </source>
</evidence>
<evidence type="ECO:0000256" key="1">
    <source>
        <dbReference type="ARBA" id="ARBA00022723"/>
    </source>
</evidence>
<dbReference type="AlphaFoldDB" id="A0A1M2W0U5"/>
<protein>
    <recommendedName>
        <fullName evidence="6">MYND-type domain-containing protein</fullName>
    </recommendedName>
</protein>
<sequence>MNIPTLFGNTHVNVTELDENMPWFEHMDEYVNVKSRCLIDYHDSDEHYFKRMLEEASAHFANGNLSERVFARATTGDPDAILDIALRYLSGCGMRKKSFEGALLVLDSFFDPACTETPYVGDAIPRNLKAQAHCCAALAYFEKVLATPEERVGIREDEQRFRRKETMDLGVGVPPFANFALALRHANESVKLGLVSPVVLRAGFMMRDIGTSLGVDLSQMVGSMRFRPLWRALDRRSEEIYMDERTRRRKAAVDPAAYVCAADGCGVRGEERRALRSCAGRCPPDLKPHYCSKECQTKDWKQRHKAICKPGSAGKLPSITESEKSLALRIFELGDSVDGDDTEDAPPPVAGHSGGAGPSGSAADEVPFRLRSPGPGQFVDIPAPGAPGGSIRITSNTLDAETLRDIREHVHMRARGLGAN</sequence>
<feature type="domain" description="MYND-type" evidence="6">
    <location>
        <begin position="262"/>
        <end position="308"/>
    </location>
</feature>
<dbReference type="InterPro" id="IPR002893">
    <property type="entry name" value="Znf_MYND"/>
</dbReference>
<gene>
    <name evidence="7" type="ORF">TRAPUB_9946</name>
</gene>
<dbReference type="Gene3D" id="6.10.140.2220">
    <property type="match status" value="1"/>
</dbReference>
<evidence type="ECO:0000256" key="4">
    <source>
        <dbReference type="PROSITE-ProRule" id="PRU00134"/>
    </source>
</evidence>
<feature type="region of interest" description="Disordered" evidence="5">
    <location>
        <begin position="336"/>
        <end position="389"/>
    </location>
</feature>
<evidence type="ECO:0000313" key="8">
    <source>
        <dbReference type="Proteomes" id="UP000184267"/>
    </source>
</evidence>
<reference evidence="7 8" key="1">
    <citation type="submission" date="2016-10" db="EMBL/GenBank/DDBJ databases">
        <title>Genome sequence of the basidiomycete white-rot fungus Trametes pubescens.</title>
        <authorList>
            <person name="Makela M.R."/>
            <person name="Granchi Z."/>
            <person name="Peng M."/>
            <person name="De Vries R.P."/>
            <person name="Grigoriev I."/>
            <person name="Riley R."/>
            <person name="Hilden K."/>
        </authorList>
    </citation>
    <scope>NUCLEOTIDE SEQUENCE [LARGE SCALE GENOMIC DNA]</scope>
    <source>
        <strain evidence="7 8">FBCC735</strain>
    </source>
</reference>
<dbReference type="OMA" id="RAGFMMR"/>
<name>A0A1M2W0U5_TRAPU</name>
<accession>A0A1M2W0U5</accession>
<dbReference type="Pfam" id="PF01753">
    <property type="entry name" value="zf-MYND"/>
    <property type="match status" value="1"/>
</dbReference>
<keyword evidence="8" id="KW-1185">Reference proteome</keyword>
<keyword evidence="2 4" id="KW-0863">Zinc-finger</keyword>
<evidence type="ECO:0000313" key="7">
    <source>
        <dbReference type="EMBL" id="OJT13481.1"/>
    </source>
</evidence>